<dbReference type="Proteomes" id="UP000064243">
    <property type="component" value="Unassembled WGS sequence"/>
</dbReference>
<organism evidence="1 2">
    <name type="scientific">Thiobacillus denitrificans</name>
    <dbReference type="NCBI Taxonomy" id="36861"/>
    <lineage>
        <taxon>Bacteria</taxon>
        <taxon>Pseudomonadati</taxon>
        <taxon>Pseudomonadota</taxon>
        <taxon>Betaproteobacteria</taxon>
        <taxon>Nitrosomonadales</taxon>
        <taxon>Thiobacillaceae</taxon>
        <taxon>Thiobacillus</taxon>
    </lineage>
</organism>
<sequence>MSRWSAETLRIALAPGEAALLHPRGTRVLTTHERSATSLLPLLDEALADPAWHGRRVEVVLSQHFVRHVLTPAPGKALRRNEEAALVAASLREIYGDEAAHWRVQVHSQPPQYGLLGATVDESFAQQLDALLARHGFRDVAIRPLASVAAHHLPKRFQGWWVLAEPGWLSLFGGANGVWQHLAGQPVDADWAAALPELIERETAWAPLPAMPTVWIQALGVGSVSTPDSVNARWQVLPHDSQVRGALALAGI</sequence>
<evidence type="ECO:0000313" key="2">
    <source>
        <dbReference type="Proteomes" id="UP000064243"/>
    </source>
</evidence>
<proteinExistence type="predicted"/>
<dbReference type="PATRIC" id="fig|36861.3.peg.2092"/>
<keyword evidence="2" id="KW-1185">Reference proteome</keyword>
<accession>A0A106BLI0</accession>
<dbReference type="EMBL" id="LDUG01000033">
    <property type="protein sequence ID" value="KVW94675.1"/>
    <property type="molecule type" value="Genomic_DNA"/>
</dbReference>
<dbReference type="OrthoDB" id="9178860at2"/>
<evidence type="ECO:0008006" key="3">
    <source>
        <dbReference type="Google" id="ProtNLM"/>
    </source>
</evidence>
<gene>
    <name evidence="1" type="ORF">ABW22_11560</name>
</gene>
<comment type="caution">
    <text evidence="1">The sequence shown here is derived from an EMBL/GenBank/DDBJ whole genome shotgun (WGS) entry which is preliminary data.</text>
</comment>
<protein>
    <recommendedName>
        <fullName evidence="3">GspL cytoplasmic actin-ATPase-like domain-containing protein</fullName>
    </recommendedName>
</protein>
<evidence type="ECO:0000313" key="1">
    <source>
        <dbReference type="EMBL" id="KVW94675.1"/>
    </source>
</evidence>
<dbReference type="AlphaFoldDB" id="A0A106BLI0"/>
<reference evidence="1 2" key="1">
    <citation type="journal article" date="2015" name="Appl. Environ. Microbiol.">
        <title>Aerobic and Anaerobic Thiosulfate Oxidation by a Cold-Adapted, Subglacial Chemoautotroph.</title>
        <authorList>
            <person name="Harrold Z.R."/>
            <person name="Skidmore M.L."/>
            <person name="Hamilton T.L."/>
            <person name="Desch L."/>
            <person name="Amada K."/>
            <person name="van Gelder W."/>
            <person name="Glover K."/>
            <person name="Roden E.E."/>
            <person name="Boyd E.S."/>
        </authorList>
    </citation>
    <scope>NUCLEOTIDE SEQUENCE [LARGE SCALE GENOMIC DNA]</scope>
    <source>
        <strain evidence="1 2">RG</strain>
    </source>
</reference>
<name>A0A106BLI0_THIDE</name>
<dbReference type="RefSeq" id="WP_059756624.1">
    <property type="nucleotide sequence ID" value="NZ_LDUG01000033.1"/>
</dbReference>